<organism evidence="4 5">
    <name type="scientific">Formosa undariae</name>
    <dbReference type="NCBI Taxonomy" id="1325436"/>
    <lineage>
        <taxon>Bacteria</taxon>
        <taxon>Pseudomonadati</taxon>
        <taxon>Bacteroidota</taxon>
        <taxon>Flavobacteriia</taxon>
        <taxon>Flavobacteriales</taxon>
        <taxon>Flavobacteriaceae</taxon>
        <taxon>Formosa</taxon>
    </lineage>
</organism>
<dbReference type="SMART" id="SM00028">
    <property type="entry name" value="TPR"/>
    <property type="match status" value="3"/>
</dbReference>
<dbReference type="EMBL" id="JBHMEZ010000012">
    <property type="protein sequence ID" value="MFB9054077.1"/>
    <property type="molecule type" value="Genomic_DNA"/>
</dbReference>
<proteinExistence type="predicted"/>
<comment type="caution">
    <text evidence="4">The sequence shown here is derived from an EMBL/GenBank/DDBJ whole genome shotgun (WGS) entry which is preliminary data.</text>
</comment>
<feature type="repeat" description="TPR" evidence="3">
    <location>
        <begin position="215"/>
        <end position="248"/>
    </location>
</feature>
<keyword evidence="2 3" id="KW-0802">TPR repeat</keyword>
<dbReference type="PANTHER" id="PTHR45586:SF1">
    <property type="entry name" value="LIPOPOLYSACCHARIDE ASSEMBLY PROTEIN B"/>
    <property type="match status" value="1"/>
</dbReference>
<accession>A0ABV5F3Q9</accession>
<keyword evidence="1" id="KW-0677">Repeat</keyword>
<dbReference type="Pfam" id="PF13181">
    <property type="entry name" value="TPR_8"/>
    <property type="match status" value="2"/>
</dbReference>
<evidence type="ECO:0000256" key="2">
    <source>
        <dbReference type="ARBA" id="ARBA00022803"/>
    </source>
</evidence>
<reference evidence="4 5" key="1">
    <citation type="submission" date="2024-09" db="EMBL/GenBank/DDBJ databases">
        <authorList>
            <person name="Sun Q."/>
            <person name="Mori K."/>
        </authorList>
    </citation>
    <scope>NUCLEOTIDE SEQUENCE [LARGE SCALE GENOMIC DNA]</scope>
    <source>
        <strain evidence="4 5">CECT 8286</strain>
    </source>
</reference>
<name>A0ABV5F3Q9_9FLAO</name>
<protein>
    <submittedName>
        <fullName evidence="4">Cell surface protein</fullName>
    </submittedName>
</protein>
<gene>
    <name evidence="4" type="ORF">ACFFVB_13395</name>
</gene>
<dbReference type="InterPro" id="IPR011990">
    <property type="entry name" value="TPR-like_helical_dom_sf"/>
</dbReference>
<evidence type="ECO:0000313" key="4">
    <source>
        <dbReference type="EMBL" id="MFB9054077.1"/>
    </source>
</evidence>
<dbReference type="SUPFAM" id="SSF48452">
    <property type="entry name" value="TPR-like"/>
    <property type="match status" value="2"/>
</dbReference>
<evidence type="ECO:0000256" key="1">
    <source>
        <dbReference type="ARBA" id="ARBA00022737"/>
    </source>
</evidence>
<dbReference type="PROSITE" id="PS50005">
    <property type="entry name" value="TPR"/>
    <property type="match status" value="1"/>
</dbReference>
<dbReference type="Proteomes" id="UP001589605">
    <property type="component" value="Unassembled WGS sequence"/>
</dbReference>
<keyword evidence="5" id="KW-1185">Reference proteome</keyword>
<evidence type="ECO:0000313" key="5">
    <source>
        <dbReference type="Proteomes" id="UP001589605"/>
    </source>
</evidence>
<dbReference type="InterPro" id="IPR019734">
    <property type="entry name" value="TPR_rpt"/>
</dbReference>
<dbReference type="PANTHER" id="PTHR45586">
    <property type="entry name" value="TPR REPEAT-CONTAINING PROTEIN PA4667"/>
    <property type="match status" value="1"/>
</dbReference>
<dbReference type="RefSeq" id="WP_382383497.1">
    <property type="nucleotide sequence ID" value="NZ_JBHMEZ010000012.1"/>
</dbReference>
<evidence type="ECO:0000256" key="3">
    <source>
        <dbReference type="PROSITE-ProRule" id="PRU00339"/>
    </source>
</evidence>
<dbReference type="InterPro" id="IPR051012">
    <property type="entry name" value="CellSynth/LPSAsmb/PSIAsmb"/>
</dbReference>
<sequence>MKTLQVINLMVLALICFSCNTKLEEENIAQISDYNSYVETEDQDMLLTLEGDYKFWDNKLKAQPNQFPYLVKKASALSSKFKITGNIDYLIEAEQDLVAANKRTHYNNSGYLRALARNYISQHRFKESLELLKKAEVIGEHLKGTHNMLFDVYLELGNTNEATKYLVEIQDFSDFDYLIRLSKWQDHEGNLDGAIKYMEKALKLAESSNNPNTKQWVYTNIADYYGHDGQIKKSYAYYLKALALDPSDAYSKKGIAWIVYSHDNNPEEAMRILNKVTQTHKTPDYELLKAEISDFMGDSLSKSKHLNAYLKAVENEKYGDMYNAYNTIVFTDELQIFDSALKLAKKEVENRPTPHSYDLLAWSYYKGGESEKALDIVETYVKNKSFEPSILSHMAHIYKANGKIAEANGLKKELLEASYELGPVATQHNKNI</sequence>
<dbReference type="Gene3D" id="1.25.40.10">
    <property type="entry name" value="Tetratricopeptide repeat domain"/>
    <property type="match status" value="3"/>
</dbReference>